<evidence type="ECO:0000256" key="1">
    <source>
        <dbReference type="SAM" id="Phobius"/>
    </source>
</evidence>
<keyword evidence="3" id="KW-1185">Reference proteome</keyword>
<name>A0A1I0I7M3_9ACTN</name>
<dbReference type="Proteomes" id="UP000198507">
    <property type="component" value="Unassembled WGS sequence"/>
</dbReference>
<accession>A0A1I0I7M3</accession>
<proteinExistence type="predicted"/>
<evidence type="ECO:0000313" key="2">
    <source>
        <dbReference type="EMBL" id="SET92705.1"/>
    </source>
</evidence>
<keyword evidence="1" id="KW-0812">Transmembrane</keyword>
<gene>
    <name evidence="2" type="ORF">SAMN04488546_4279</name>
</gene>
<protein>
    <submittedName>
        <fullName evidence="2">Uncharacterized protein</fullName>
    </submittedName>
</protein>
<dbReference type="EMBL" id="FOIE01000010">
    <property type="protein sequence ID" value="SET92705.1"/>
    <property type="molecule type" value="Genomic_DNA"/>
</dbReference>
<feature type="transmembrane region" description="Helical" evidence="1">
    <location>
        <begin position="25"/>
        <end position="47"/>
    </location>
</feature>
<organism evidence="2 3">
    <name type="scientific">Geodermatophilus poikilotrophus</name>
    <dbReference type="NCBI Taxonomy" id="1333667"/>
    <lineage>
        <taxon>Bacteria</taxon>
        <taxon>Bacillati</taxon>
        <taxon>Actinomycetota</taxon>
        <taxon>Actinomycetes</taxon>
        <taxon>Geodermatophilales</taxon>
        <taxon>Geodermatophilaceae</taxon>
        <taxon>Geodermatophilus</taxon>
    </lineage>
</organism>
<evidence type="ECO:0000313" key="3">
    <source>
        <dbReference type="Proteomes" id="UP000198507"/>
    </source>
</evidence>
<feature type="transmembrane region" description="Helical" evidence="1">
    <location>
        <begin position="67"/>
        <end position="84"/>
    </location>
</feature>
<dbReference type="AlphaFoldDB" id="A0A1I0I7M3"/>
<reference evidence="3" key="1">
    <citation type="submission" date="2016-10" db="EMBL/GenBank/DDBJ databases">
        <authorList>
            <person name="Varghese N."/>
            <person name="Submissions S."/>
        </authorList>
    </citation>
    <scope>NUCLEOTIDE SEQUENCE [LARGE SCALE GENOMIC DNA]</scope>
    <source>
        <strain evidence="3">DSM 44209</strain>
    </source>
</reference>
<keyword evidence="1" id="KW-1133">Transmembrane helix</keyword>
<keyword evidence="1" id="KW-0472">Membrane</keyword>
<sequence>MTGAAALLRSVPPLSGYRRAVPRSLPAAVVAAILSLFAVLLLTGHYVSEGPVLLEFGDEHGVHLGDVLVVLAWAAAILCEVRMLRTERRSPR</sequence>